<keyword evidence="6 10" id="KW-0472">Membrane</keyword>
<dbReference type="CDD" id="cd05713">
    <property type="entry name" value="IgV_MOG_like"/>
    <property type="match status" value="1"/>
</dbReference>
<proteinExistence type="inferred from homology"/>
<evidence type="ECO:0000256" key="6">
    <source>
        <dbReference type="ARBA" id="ARBA00023136"/>
    </source>
</evidence>
<evidence type="ECO:0000256" key="7">
    <source>
        <dbReference type="ARBA" id="ARBA00023319"/>
    </source>
</evidence>
<dbReference type="PANTHER" id="PTHR24100:SF64">
    <property type="entry name" value="BUTYROPHILIN, SUBFAMILY 3, MEMBER A3-RELATED"/>
    <property type="match status" value="1"/>
</dbReference>
<dbReference type="InterPro" id="IPR003599">
    <property type="entry name" value="Ig_sub"/>
</dbReference>
<reference evidence="13" key="2">
    <citation type="submission" date="2025-08" db="UniProtKB">
        <authorList>
            <consortium name="Ensembl"/>
        </authorList>
    </citation>
    <scope>IDENTIFICATION</scope>
    <source>
        <strain evidence="13">breed Abyssinian</strain>
    </source>
</reference>
<feature type="domain" description="Ig-like" evidence="12">
    <location>
        <begin position="40"/>
        <end position="155"/>
    </location>
</feature>
<dbReference type="InterPro" id="IPR036179">
    <property type="entry name" value="Ig-like_dom_sf"/>
</dbReference>
<evidence type="ECO:0000256" key="8">
    <source>
        <dbReference type="SAM" id="Coils"/>
    </source>
</evidence>
<evidence type="ECO:0000256" key="2">
    <source>
        <dbReference type="ARBA" id="ARBA00007591"/>
    </source>
</evidence>
<dbReference type="InterPro" id="IPR013783">
    <property type="entry name" value="Ig-like_fold"/>
</dbReference>
<dbReference type="InterPro" id="IPR043136">
    <property type="entry name" value="B30.2/SPRY_sf"/>
</dbReference>
<feature type="transmembrane region" description="Helical" evidence="10">
    <location>
        <begin position="264"/>
        <end position="283"/>
    </location>
</feature>
<dbReference type="InterPro" id="IPR003877">
    <property type="entry name" value="SPRY_dom"/>
</dbReference>
<feature type="domain" description="B30.2/SPRY" evidence="11">
    <location>
        <begin position="320"/>
        <end position="508"/>
    </location>
</feature>
<feature type="domain" description="Ig-like" evidence="12">
    <location>
        <begin position="163"/>
        <end position="247"/>
    </location>
</feature>
<evidence type="ECO:0000256" key="9">
    <source>
        <dbReference type="SAM" id="MobiDB-lite"/>
    </source>
</evidence>
<dbReference type="InterPro" id="IPR006574">
    <property type="entry name" value="PRY"/>
</dbReference>
<keyword evidence="14" id="KW-1185">Reference proteome</keyword>
<keyword evidence="4" id="KW-0732">Signal</keyword>
<evidence type="ECO:0000256" key="3">
    <source>
        <dbReference type="ARBA" id="ARBA00022692"/>
    </source>
</evidence>
<dbReference type="InterPro" id="IPR013106">
    <property type="entry name" value="Ig_V-set"/>
</dbReference>
<keyword evidence="7" id="KW-0393">Immunoglobulin domain</keyword>
<comment type="subcellular location">
    <subcellularLocation>
        <location evidence="1">Membrane</location>
        <topology evidence="1">Single-pass type I membrane protein</topology>
    </subcellularLocation>
</comment>
<dbReference type="SUPFAM" id="SSF48726">
    <property type="entry name" value="Immunoglobulin"/>
    <property type="match status" value="2"/>
</dbReference>
<dbReference type="Gene3D" id="2.60.120.920">
    <property type="match status" value="1"/>
</dbReference>
<dbReference type="PRINTS" id="PR01407">
    <property type="entry name" value="BUTYPHLNCDUF"/>
</dbReference>
<evidence type="ECO:0000256" key="5">
    <source>
        <dbReference type="ARBA" id="ARBA00022989"/>
    </source>
</evidence>
<dbReference type="PROSITE" id="PS50835">
    <property type="entry name" value="IG_LIKE"/>
    <property type="match status" value="2"/>
</dbReference>
<evidence type="ECO:0000259" key="11">
    <source>
        <dbReference type="PROSITE" id="PS50188"/>
    </source>
</evidence>
<evidence type="ECO:0008006" key="15">
    <source>
        <dbReference type="Google" id="ProtNLM"/>
    </source>
</evidence>
<sequence>MILCQFRVVTAQSIRSEPPTCYSPLPAWAPHLTVCVPCLPTCEFVVIGPSDPIVAVLGGNVTLPCHVSPAMDVDNMELRWFRSKFSEAVFIYENQQEQKEEQLAQYTGRTSLVKDFLSQGEATVRIHKVQASDNGLYTCFFRKGSFYEKASLELKVAGVGSVPQVHITGPEEDGVRVVCTASGWFPKPQIQWRAANGEKFLTFSETHAQDTEGLFSVESALVVRDSSSGNMTCSVLNPVLDQKKAMAIFIPEPFFPQASPWKPAFIVSLVVLMLSLLGAAYYIKTEHTVKRQEMQEWERLHRDKEEARQTKEEALKARGKAAQEPRQASWRKAQLYAVSVTLDPASAHPHLAVSGGQTSVTLEDTTEDPGRSCSILGQEAITSGRCYWEVEIKNGNRSEWGLGVCRGDVVRKGWYRELPEVGFWVLGWYGGKLYALILPESQEICDEVPHRVGVFLDLKEGDVSFYNMTDGSHLFSFPLTSSTGTLFPYFMIQSGDVSLTICSVVDVPTETPVPLKNPSSSLEEPVSLSGDGFSSGSAVDGALPGADSPLLSYAQFPESV</sequence>
<evidence type="ECO:0000256" key="1">
    <source>
        <dbReference type="ARBA" id="ARBA00004479"/>
    </source>
</evidence>
<dbReference type="SMART" id="SM00589">
    <property type="entry name" value="PRY"/>
    <property type="match status" value="1"/>
</dbReference>
<dbReference type="Pfam" id="PF00622">
    <property type="entry name" value="SPRY"/>
    <property type="match status" value="1"/>
</dbReference>
<dbReference type="InterPro" id="IPR001870">
    <property type="entry name" value="B30.2/SPRY"/>
</dbReference>
<name>A0ABI8A8A5_FELCA</name>
<keyword evidence="3 10" id="KW-0812">Transmembrane</keyword>
<dbReference type="Proteomes" id="UP000823872">
    <property type="component" value="Chromosome B2"/>
</dbReference>
<feature type="coiled-coil region" evidence="8">
    <location>
        <begin position="294"/>
        <end position="324"/>
    </location>
</feature>
<dbReference type="PROSITE" id="PS50188">
    <property type="entry name" value="B302_SPRY"/>
    <property type="match status" value="1"/>
</dbReference>
<evidence type="ECO:0000313" key="14">
    <source>
        <dbReference type="Proteomes" id="UP000823872"/>
    </source>
</evidence>
<dbReference type="PANTHER" id="PTHR24100">
    <property type="entry name" value="BUTYROPHILIN"/>
    <property type="match status" value="1"/>
</dbReference>
<comment type="similarity">
    <text evidence="2">Belongs to the immunoglobulin superfamily. BTN/MOG family.</text>
</comment>
<dbReference type="InterPro" id="IPR007110">
    <property type="entry name" value="Ig-like_dom"/>
</dbReference>
<dbReference type="Ensembl" id="ENSFCTT00005079555.1">
    <property type="protein sequence ID" value="ENSFCTP00005055487.1"/>
    <property type="gene ID" value="ENSFCTG00005028171.1"/>
</dbReference>
<accession>A0ABI8A8A5</accession>
<dbReference type="InterPro" id="IPR013320">
    <property type="entry name" value="ConA-like_dom_sf"/>
</dbReference>
<dbReference type="GeneTree" id="ENSGT00940000162450"/>
<dbReference type="Pfam" id="PF22705">
    <property type="entry name" value="C2-set_3"/>
    <property type="match status" value="1"/>
</dbReference>
<evidence type="ECO:0000259" key="12">
    <source>
        <dbReference type="PROSITE" id="PS50835"/>
    </source>
</evidence>
<dbReference type="Pfam" id="PF07686">
    <property type="entry name" value="V-set"/>
    <property type="match status" value="1"/>
</dbReference>
<dbReference type="Gene3D" id="2.60.40.10">
    <property type="entry name" value="Immunoglobulins"/>
    <property type="match status" value="2"/>
</dbReference>
<evidence type="ECO:0000313" key="13">
    <source>
        <dbReference type="Ensembl" id="ENSFCTP00005055487.1"/>
    </source>
</evidence>
<dbReference type="SMART" id="SM00406">
    <property type="entry name" value="IGv"/>
    <property type="match status" value="1"/>
</dbReference>
<dbReference type="InterPro" id="IPR053896">
    <property type="entry name" value="BTN3A2-like_Ig-C"/>
</dbReference>
<reference evidence="13 14" key="1">
    <citation type="submission" date="2021-02" db="EMBL/GenBank/DDBJ databases">
        <title>Safari Cat Assemblies.</title>
        <authorList>
            <person name="Bredemeyer K.R."/>
            <person name="Murphy W.J."/>
        </authorList>
    </citation>
    <scope>NUCLEOTIDE SEQUENCE [LARGE SCALE GENOMIC DNA]</scope>
</reference>
<feature type="compositionally biased region" description="Low complexity" evidence="9">
    <location>
        <begin position="518"/>
        <end position="529"/>
    </location>
</feature>
<keyword evidence="5 10" id="KW-1133">Transmembrane helix</keyword>
<feature type="region of interest" description="Disordered" evidence="9">
    <location>
        <begin position="513"/>
        <end position="541"/>
    </location>
</feature>
<dbReference type="SUPFAM" id="SSF49899">
    <property type="entry name" value="Concanavalin A-like lectins/glucanases"/>
    <property type="match status" value="1"/>
</dbReference>
<protein>
    <recommendedName>
        <fullName evidence="15">Butyrophilin subfamily 1 member A1</fullName>
    </recommendedName>
</protein>
<evidence type="ECO:0000256" key="4">
    <source>
        <dbReference type="ARBA" id="ARBA00022729"/>
    </source>
</evidence>
<dbReference type="SMART" id="SM00409">
    <property type="entry name" value="IG"/>
    <property type="match status" value="2"/>
</dbReference>
<keyword evidence="8" id="KW-0175">Coiled coil</keyword>
<reference evidence="13" key="3">
    <citation type="submission" date="2025-09" db="UniProtKB">
        <authorList>
            <consortium name="Ensembl"/>
        </authorList>
    </citation>
    <scope>IDENTIFICATION</scope>
    <source>
        <strain evidence="13">breed Abyssinian</strain>
    </source>
</reference>
<dbReference type="InterPro" id="IPR050504">
    <property type="entry name" value="IgSF_BTN/MOG"/>
</dbReference>
<evidence type="ECO:0000256" key="10">
    <source>
        <dbReference type="SAM" id="Phobius"/>
    </source>
</evidence>
<organism evidence="13 14">
    <name type="scientific">Felis catus</name>
    <name type="common">Cat</name>
    <name type="synonym">Felis silvestris catus</name>
    <dbReference type="NCBI Taxonomy" id="9685"/>
    <lineage>
        <taxon>Eukaryota</taxon>
        <taxon>Metazoa</taxon>
        <taxon>Chordata</taxon>
        <taxon>Craniata</taxon>
        <taxon>Vertebrata</taxon>
        <taxon>Euteleostomi</taxon>
        <taxon>Mammalia</taxon>
        <taxon>Eutheria</taxon>
        <taxon>Laurasiatheria</taxon>
        <taxon>Carnivora</taxon>
        <taxon>Feliformia</taxon>
        <taxon>Felidae</taxon>
        <taxon>Felinae</taxon>
        <taxon>Felis</taxon>
    </lineage>
</organism>
<dbReference type="SMART" id="SM00449">
    <property type="entry name" value="SPRY"/>
    <property type="match status" value="1"/>
</dbReference>
<dbReference type="InterPro" id="IPR003879">
    <property type="entry name" value="Butyrophylin_SPRY"/>
</dbReference>